<evidence type="ECO:0000256" key="9">
    <source>
        <dbReference type="ARBA" id="ARBA00032024"/>
    </source>
</evidence>
<comment type="similarity">
    <text evidence="3 11">Belongs to the ketopantoate reductase family.</text>
</comment>
<evidence type="ECO:0000256" key="8">
    <source>
        <dbReference type="ARBA" id="ARBA00023002"/>
    </source>
</evidence>
<dbReference type="GO" id="GO:0008677">
    <property type="term" value="F:2-dehydropantoate 2-reductase activity"/>
    <property type="evidence" value="ECO:0007669"/>
    <property type="project" value="UniProtKB-EC"/>
</dbReference>
<organism evidence="14 15">
    <name type="scientific">Paenibacillus phyllosphaerae</name>
    <dbReference type="NCBI Taxonomy" id="274593"/>
    <lineage>
        <taxon>Bacteria</taxon>
        <taxon>Bacillati</taxon>
        <taxon>Bacillota</taxon>
        <taxon>Bacilli</taxon>
        <taxon>Bacillales</taxon>
        <taxon>Paenibacillaceae</taxon>
        <taxon>Paenibacillus</taxon>
    </lineage>
</organism>
<feature type="domain" description="Ketopantoate reductase N-terminal" evidence="12">
    <location>
        <begin position="4"/>
        <end position="161"/>
    </location>
</feature>
<dbReference type="PANTHER" id="PTHR43765:SF2">
    <property type="entry name" value="2-DEHYDROPANTOATE 2-REDUCTASE"/>
    <property type="match status" value="1"/>
</dbReference>
<dbReference type="InterPro" id="IPR036291">
    <property type="entry name" value="NAD(P)-bd_dom_sf"/>
</dbReference>
<evidence type="ECO:0000313" key="15">
    <source>
        <dbReference type="Proteomes" id="UP000570361"/>
    </source>
</evidence>
<dbReference type="NCBIfam" id="TIGR00745">
    <property type="entry name" value="apbA_panE"/>
    <property type="match status" value="1"/>
</dbReference>
<evidence type="ECO:0000256" key="1">
    <source>
        <dbReference type="ARBA" id="ARBA00002919"/>
    </source>
</evidence>
<keyword evidence="7 11" id="KW-0521">NADP</keyword>
<dbReference type="InterPro" id="IPR013332">
    <property type="entry name" value="KPR_N"/>
</dbReference>
<dbReference type="EC" id="1.1.1.169" evidence="4 11"/>
<comment type="function">
    <text evidence="1 11">Catalyzes the NADPH-dependent reduction of ketopantoate into pantoic acid.</text>
</comment>
<evidence type="ECO:0000256" key="4">
    <source>
        <dbReference type="ARBA" id="ARBA00013014"/>
    </source>
</evidence>
<dbReference type="GO" id="GO:0015940">
    <property type="term" value="P:pantothenate biosynthetic process"/>
    <property type="evidence" value="ECO:0007669"/>
    <property type="project" value="UniProtKB-UniPathway"/>
</dbReference>
<comment type="caution">
    <text evidence="14">The sequence shown here is derived from an EMBL/GenBank/DDBJ whole genome shotgun (WGS) entry which is preliminary data.</text>
</comment>
<feature type="domain" description="Ketopantoate reductase C-terminal" evidence="13">
    <location>
        <begin position="194"/>
        <end position="315"/>
    </location>
</feature>
<dbReference type="AlphaFoldDB" id="A0A7W5AUR7"/>
<evidence type="ECO:0000256" key="10">
    <source>
        <dbReference type="ARBA" id="ARBA00048793"/>
    </source>
</evidence>
<dbReference type="GO" id="GO:0050661">
    <property type="term" value="F:NADP binding"/>
    <property type="evidence" value="ECO:0007669"/>
    <property type="project" value="TreeGrafter"/>
</dbReference>
<evidence type="ECO:0000259" key="13">
    <source>
        <dbReference type="Pfam" id="PF08546"/>
    </source>
</evidence>
<dbReference type="RefSeq" id="WP_183597759.1">
    <property type="nucleotide sequence ID" value="NZ_JACHXK010000002.1"/>
</dbReference>
<evidence type="ECO:0000313" key="14">
    <source>
        <dbReference type="EMBL" id="MBB3109042.1"/>
    </source>
</evidence>
<evidence type="ECO:0000256" key="7">
    <source>
        <dbReference type="ARBA" id="ARBA00022857"/>
    </source>
</evidence>
<dbReference type="InterPro" id="IPR013752">
    <property type="entry name" value="KPA_reductase"/>
</dbReference>
<dbReference type="PANTHER" id="PTHR43765">
    <property type="entry name" value="2-DEHYDROPANTOATE 2-REDUCTASE-RELATED"/>
    <property type="match status" value="1"/>
</dbReference>
<comment type="pathway">
    <text evidence="2 11">Cofactor biosynthesis; (R)-pantothenate biosynthesis; (R)-pantoate from 3-methyl-2-oxobutanoate: step 2/2.</text>
</comment>
<evidence type="ECO:0000256" key="11">
    <source>
        <dbReference type="RuleBase" id="RU362068"/>
    </source>
</evidence>
<dbReference type="InterPro" id="IPR008927">
    <property type="entry name" value="6-PGluconate_DH-like_C_sf"/>
</dbReference>
<name>A0A7W5AUR7_9BACL</name>
<dbReference type="InterPro" id="IPR050838">
    <property type="entry name" value="Ketopantoate_reductase"/>
</dbReference>
<dbReference type="SUPFAM" id="SSF51735">
    <property type="entry name" value="NAD(P)-binding Rossmann-fold domains"/>
    <property type="match status" value="1"/>
</dbReference>
<evidence type="ECO:0000259" key="12">
    <source>
        <dbReference type="Pfam" id="PF02558"/>
    </source>
</evidence>
<keyword evidence="8 11" id="KW-0560">Oxidoreductase</keyword>
<dbReference type="InterPro" id="IPR003710">
    <property type="entry name" value="ApbA"/>
</dbReference>
<dbReference type="Proteomes" id="UP000570361">
    <property type="component" value="Unassembled WGS sequence"/>
</dbReference>
<dbReference type="Pfam" id="PF08546">
    <property type="entry name" value="ApbA_C"/>
    <property type="match status" value="1"/>
</dbReference>
<protein>
    <recommendedName>
        <fullName evidence="5 11">2-dehydropantoate 2-reductase</fullName>
        <ecNumber evidence="4 11">1.1.1.169</ecNumber>
    </recommendedName>
    <alternativeName>
        <fullName evidence="9 11">Ketopantoate reductase</fullName>
    </alternativeName>
</protein>
<dbReference type="GO" id="GO:0005737">
    <property type="term" value="C:cytoplasm"/>
    <property type="evidence" value="ECO:0007669"/>
    <property type="project" value="TreeGrafter"/>
</dbReference>
<evidence type="ECO:0000256" key="5">
    <source>
        <dbReference type="ARBA" id="ARBA00019465"/>
    </source>
</evidence>
<dbReference type="Gene3D" id="3.40.50.720">
    <property type="entry name" value="NAD(P)-binding Rossmann-like Domain"/>
    <property type="match status" value="1"/>
</dbReference>
<proteinExistence type="inferred from homology"/>
<accession>A0A7W5AUR7</accession>
<dbReference type="Gene3D" id="1.10.1040.10">
    <property type="entry name" value="N-(1-d-carboxylethyl)-l-norvaline Dehydrogenase, domain 2"/>
    <property type="match status" value="1"/>
</dbReference>
<dbReference type="SUPFAM" id="SSF48179">
    <property type="entry name" value="6-phosphogluconate dehydrogenase C-terminal domain-like"/>
    <property type="match status" value="1"/>
</dbReference>
<evidence type="ECO:0000256" key="2">
    <source>
        <dbReference type="ARBA" id="ARBA00004994"/>
    </source>
</evidence>
<evidence type="ECO:0000256" key="3">
    <source>
        <dbReference type="ARBA" id="ARBA00007870"/>
    </source>
</evidence>
<comment type="catalytic activity">
    <reaction evidence="10 11">
        <text>(R)-pantoate + NADP(+) = 2-dehydropantoate + NADPH + H(+)</text>
        <dbReference type="Rhea" id="RHEA:16233"/>
        <dbReference type="ChEBI" id="CHEBI:11561"/>
        <dbReference type="ChEBI" id="CHEBI:15378"/>
        <dbReference type="ChEBI" id="CHEBI:15980"/>
        <dbReference type="ChEBI" id="CHEBI:57783"/>
        <dbReference type="ChEBI" id="CHEBI:58349"/>
        <dbReference type="EC" id="1.1.1.169"/>
    </reaction>
</comment>
<sequence>MGRIYIVGAGALGLMYGLRLASAGVLVTLVTRTSAQAELLRAQGGRLEQQGQWRHMPVSAYSIDELAELDKHDLPLREDWVWYTVKQPQMTRELLAQTDKLVASKPSILCLQNGIGHLELFEALYPELHVYAGVTTEGAMRTSLTEVRHTGEGSLVFGAIESEREPDPEGDEAQKMLLHLLRMAGIAASLSNEMRNRIYEKLLINAVINPLTAIFGVSNGELPAHPHRRKMMRALHQESERLLRQAGLAPLPEAWERLLAVCEATAANESSMLRDVRAGRGTEIDWINGGISALAKRMGHAAPLNDAVTAMVKALH</sequence>
<gene>
    <name evidence="14" type="ORF">FHS18_001094</name>
</gene>
<keyword evidence="15" id="KW-1185">Reference proteome</keyword>
<dbReference type="EMBL" id="JACHXK010000002">
    <property type="protein sequence ID" value="MBB3109042.1"/>
    <property type="molecule type" value="Genomic_DNA"/>
</dbReference>
<keyword evidence="6 11" id="KW-0566">Pantothenate biosynthesis</keyword>
<reference evidence="14 15" key="1">
    <citation type="submission" date="2020-08" db="EMBL/GenBank/DDBJ databases">
        <title>Genomic Encyclopedia of Type Strains, Phase III (KMG-III): the genomes of soil and plant-associated and newly described type strains.</title>
        <authorList>
            <person name="Whitman W."/>
        </authorList>
    </citation>
    <scope>NUCLEOTIDE SEQUENCE [LARGE SCALE GENOMIC DNA]</scope>
    <source>
        <strain evidence="14 15">CECT 5862</strain>
    </source>
</reference>
<dbReference type="Pfam" id="PF02558">
    <property type="entry name" value="ApbA"/>
    <property type="match status" value="1"/>
</dbReference>
<evidence type="ECO:0000256" key="6">
    <source>
        <dbReference type="ARBA" id="ARBA00022655"/>
    </source>
</evidence>
<dbReference type="InterPro" id="IPR013328">
    <property type="entry name" value="6PGD_dom2"/>
</dbReference>
<dbReference type="UniPathway" id="UPA00028">
    <property type="reaction ID" value="UER00004"/>
</dbReference>